<evidence type="ECO:0000313" key="2">
    <source>
        <dbReference type="EMBL" id="MCO6046015.1"/>
    </source>
</evidence>
<sequence>MNIATAMERNEIMSHTTEAITDEGYVSDDVQAIAEYRSVSVLAVLAAVLGVASASAIVTSSLLLIPLLGIIISLFALWRIAHSDGQQVGRTLALVGLALSLAFGSGVYVRGMMLSRLLGAEAQDWALQWCDLVLDDQLITALELTVAPNSRRPFNDALESFYSTDEAAKKRLDEFENDDVIKALRDAPEGSKVVAGDVMAVASYDMGSYVVVQKFELVPPRGEGNPIRFRLQARRVRLGGIGGNAWYLMERTMGWD</sequence>
<evidence type="ECO:0000313" key="3">
    <source>
        <dbReference type="Proteomes" id="UP001155241"/>
    </source>
</evidence>
<dbReference type="EMBL" id="JAMXLR010000064">
    <property type="protein sequence ID" value="MCO6046015.1"/>
    <property type="molecule type" value="Genomic_DNA"/>
</dbReference>
<dbReference type="RefSeq" id="WP_252854131.1">
    <property type="nucleotide sequence ID" value="NZ_JAMXLR010000064.1"/>
</dbReference>
<evidence type="ECO:0008006" key="4">
    <source>
        <dbReference type="Google" id="ProtNLM"/>
    </source>
</evidence>
<gene>
    <name evidence="2" type="ORF">NG895_19115</name>
</gene>
<keyword evidence="1" id="KW-0812">Transmembrane</keyword>
<feature type="transmembrane region" description="Helical" evidence="1">
    <location>
        <begin position="39"/>
        <end position="57"/>
    </location>
</feature>
<proteinExistence type="predicted"/>
<reference evidence="2" key="1">
    <citation type="submission" date="2022-06" db="EMBL/GenBank/DDBJ databases">
        <title>Aeoliella straminimaris, a novel planctomycete from sediments.</title>
        <authorList>
            <person name="Vitorino I.R."/>
            <person name="Lage O.M."/>
        </authorList>
    </citation>
    <scope>NUCLEOTIDE SEQUENCE</scope>
    <source>
        <strain evidence="2">ICT_H6.2</strain>
    </source>
</reference>
<organism evidence="2 3">
    <name type="scientific">Aeoliella straminimaris</name>
    <dbReference type="NCBI Taxonomy" id="2954799"/>
    <lineage>
        <taxon>Bacteria</taxon>
        <taxon>Pseudomonadati</taxon>
        <taxon>Planctomycetota</taxon>
        <taxon>Planctomycetia</taxon>
        <taxon>Pirellulales</taxon>
        <taxon>Lacipirellulaceae</taxon>
        <taxon>Aeoliella</taxon>
    </lineage>
</organism>
<evidence type="ECO:0000256" key="1">
    <source>
        <dbReference type="SAM" id="Phobius"/>
    </source>
</evidence>
<protein>
    <recommendedName>
        <fullName evidence="4">DUF4190 domain-containing protein</fullName>
    </recommendedName>
</protein>
<feature type="transmembrane region" description="Helical" evidence="1">
    <location>
        <begin position="92"/>
        <end position="109"/>
    </location>
</feature>
<accession>A0A9X2JHG0</accession>
<comment type="caution">
    <text evidence="2">The sequence shown here is derived from an EMBL/GenBank/DDBJ whole genome shotgun (WGS) entry which is preliminary data.</text>
</comment>
<name>A0A9X2JHG0_9BACT</name>
<feature type="transmembrane region" description="Helical" evidence="1">
    <location>
        <begin position="63"/>
        <end position="80"/>
    </location>
</feature>
<dbReference type="Proteomes" id="UP001155241">
    <property type="component" value="Unassembled WGS sequence"/>
</dbReference>
<keyword evidence="1" id="KW-1133">Transmembrane helix</keyword>
<dbReference type="AlphaFoldDB" id="A0A9X2JHG0"/>
<keyword evidence="1" id="KW-0472">Membrane</keyword>
<keyword evidence="3" id="KW-1185">Reference proteome</keyword>